<reference evidence="1" key="1">
    <citation type="journal article" date="2020" name="Nat. Genet.">
        <title>Genomic diversifications of five Gossypium allopolyploid species and their impact on cotton improvement.</title>
        <authorList>
            <person name="Chen Z.J."/>
            <person name="Sreedasyam A."/>
            <person name="Ando A."/>
            <person name="Song Q."/>
            <person name="De Santiago L.M."/>
            <person name="Hulse-Kemp A.M."/>
            <person name="Ding M."/>
            <person name="Ye W."/>
            <person name="Kirkbride R.C."/>
            <person name="Jenkins J."/>
            <person name="Plott C."/>
            <person name="Lovell J."/>
            <person name="Lin Y.M."/>
            <person name="Vaughn R."/>
            <person name="Liu B."/>
            <person name="Simpson S."/>
            <person name="Scheffler B.E."/>
            <person name="Wen L."/>
            <person name="Saski C.A."/>
            <person name="Grover C.E."/>
            <person name="Hu G."/>
            <person name="Conover J.L."/>
            <person name="Carlson J.W."/>
            <person name="Shu S."/>
            <person name="Boston L.B."/>
            <person name="Williams M."/>
            <person name="Peterson D.G."/>
            <person name="McGee K."/>
            <person name="Jones D.C."/>
            <person name="Wendel J.F."/>
            <person name="Stelly D.M."/>
            <person name="Grimwood J."/>
            <person name="Schmutz J."/>
        </authorList>
    </citation>
    <scope>NUCLEOTIDE SEQUENCE [LARGE SCALE GENOMIC DNA]</scope>
    <source>
        <strain evidence="1">cv. TM-1</strain>
    </source>
</reference>
<evidence type="ECO:0000313" key="1">
    <source>
        <dbReference type="Proteomes" id="UP000818029"/>
    </source>
</evidence>
<organism evidence="1 2">
    <name type="scientific">Gossypium hirsutum</name>
    <name type="common">Upland cotton</name>
    <name type="synonym">Gossypium mexicanum</name>
    <dbReference type="NCBI Taxonomy" id="3635"/>
    <lineage>
        <taxon>Eukaryota</taxon>
        <taxon>Viridiplantae</taxon>
        <taxon>Streptophyta</taxon>
        <taxon>Embryophyta</taxon>
        <taxon>Tracheophyta</taxon>
        <taxon>Spermatophyta</taxon>
        <taxon>Magnoliopsida</taxon>
        <taxon>eudicotyledons</taxon>
        <taxon>Gunneridae</taxon>
        <taxon>Pentapetalae</taxon>
        <taxon>rosids</taxon>
        <taxon>malvids</taxon>
        <taxon>Malvales</taxon>
        <taxon>Malvaceae</taxon>
        <taxon>Malvoideae</taxon>
        <taxon>Gossypium</taxon>
    </lineage>
</organism>
<keyword evidence="1" id="KW-1185">Reference proteome</keyword>
<evidence type="ECO:0000313" key="2">
    <source>
        <dbReference type="RefSeq" id="XP_040937493.1"/>
    </source>
</evidence>
<dbReference type="RefSeq" id="XP_040937493.1">
    <property type="nucleotide sequence ID" value="XM_041081559.1"/>
</dbReference>
<dbReference type="GeneID" id="121209842"/>
<dbReference type="PANTHER" id="PTHR34222:SF97">
    <property type="entry name" value="CATALYTIC REGION, PUTATIVE-RELATED"/>
    <property type="match status" value="1"/>
</dbReference>
<gene>
    <name evidence="2 3" type="primary">LOC121209842</name>
</gene>
<protein>
    <submittedName>
        <fullName evidence="2 3">Uncharacterized protein</fullName>
    </submittedName>
</protein>
<name>A0ABM2Z443_GOSHI</name>
<dbReference type="PANTHER" id="PTHR34222">
    <property type="entry name" value="GAG_PRE-INTEGRS DOMAIN-CONTAINING PROTEIN"/>
    <property type="match status" value="1"/>
</dbReference>
<sequence>MGLNETYAAVRSQILLMQPLPLVNRAYSMIVQEELKGVFPLFCRMFSILWLYLPLHLATSAPTFIPQQYSQILDLLNKSQATTAPAVNCAGSLQWQDEGDW</sequence>
<reference evidence="2 3" key="2">
    <citation type="submission" date="2025-05" db="UniProtKB">
        <authorList>
            <consortium name="RefSeq"/>
        </authorList>
    </citation>
    <scope>IDENTIFICATION</scope>
</reference>
<dbReference type="RefSeq" id="XP_040937494.1">
    <property type="nucleotide sequence ID" value="XM_041081560.1"/>
</dbReference>
<accession>A0ABM2Z443</accession>
<dbReference type="Proteomes" id="UP000818029">
    <property type="component" value="Chromosome A11"/>
</dbReference>
<proteinExistence type="predicted"/>
<evidence type="ECO:0000313" key="3">
    <source>
        <dbReference type="RefSeq" id="XP_040937494.1"/>
    </source>
</evidence>